<name>A0A8X6JVZ5_9ARAC</name>
<gene>
    <name evidence="1" type="ORF">TNIN_1681</name>
</gene>
<protein>
    <submittedName>
        <fullName evidence="1">Uncharacterized protein</fullName>
    </submittedName>
</protein>
<organism evidence="1 2">
    <name type="scientific">Trichonephila inaurata madagascariensis</name>
    <dbReference type="NCBI Taxonomy" id="2747483"/>
    <lineage>
        <taxon>Eukaryota</taxon>
        <taxon>Metazoa</taxon>
        <taxon>Ecdysozoa</taxon>
        <taxon>Arthropoda</taxon>
        <taxon>Chelicerata</taxon>
        <taxon>Arachnida</taxon>
        <taxon>Araneae</taxon>
        <taxon>Araneomorphae</taxon>
        <taxon>Entelegynae</taxon>
        <taxon>Araneoidea</taxon>
        <taxon>Nephilidae</taxon>
        <taxon>Trichonephila</taxon>
        <taxon>Trichonephila inaurata</taxon>
    </lineage>
</organism>
<proteinExistence type="predicted"/>
<dbReference type="EMBL" id="BMAV01025244">
    <property type="protein sequence ID" value="GFS39921.1"/>
    <property type="molecule type" value="Genomic_DNA"/>
</dbReference>
<accession>A0A8X6JVZ5</accession>
<keyword evidence="2" id="KW-1185">Reference proteome</keyword>
<comment type="caution">
    <text evidence="1">The sequence shown here is derived from an EMBL/GenBank/DDBJ whole genome shotgun (WGS) entry which is preliminary data.</text>
</comment>
<dbReference type="Proteomes" id="UP000886998">
    <property type="component" value="Unassembled WGS sequence"/>
</dbReference>
<evidence type="ECO:0000313" key="1">
    <source>
        <dbReference type="EMBL" id="GFS39921.1"/>
    </source>
</evidence>
<reference evidence="1" key="1">
    <citation type="submission" date="2020-08" db="EMBL/GenBank/DDBJ databases">
        <title>Multicomponent nature underlies the extraordinary mechanical properties of spider dragline silk.</title>
        <authorList>
            <person name="Kono N."/>
            <person name="Nakamura H."/>
            <person name="Mori M."/>
            <person name="Yoshida Y."/>
            <person name="Ohtoshi R."/>
            <person name="Malay A.D."/>
            <person name="Moran D.A.P."/>
            <person name="Tomita M."/>
            <person name="Numata K."/>
            <person name="Arakawa K."/>
        </authorList>
    </citation>
    <scope>NUCLEOTIDE SEQUENCE</scope>
</reference>
<dbReference type="AlphaFoldDB" id="A0A8X6JVZ5"/>
<evidence type="ECO:0000313" key="2">
    <source>
        <dbReference type="Proteomes" id="UP000886998"/>
    </source>
</evidence>
<sequence length="68" mass="7825">MPELLFTLGIWQQIKRFELLPLDDANERKNRLAKDASFKMILISNLMVSASCSSSVLDGFVLRRLRDL</sequence>